<proteinExistence type="predicted"/>
<accession>G3HZ23</accession>
<dbReference type="Proteomes" id="UP000001075">
    <property type="component" value="Unassembled WGS sequence"/>
</dbReference>
<name>G3HZ23_CRIGR</name>
<dbReference type="AlphaFoldDB" id="G3HZ23"/>
<dbReference type="GlyGen" id="G3HZ23">
    <property type="glycosylation" value="1 site"/>
</dbReference>
<gene>
    <name evidence="1" type="ORF">I79_016318</name>
</gene>
<sequence>MESAAYWLAPHDLLSLLSYRTQDHLPRDGSTHNGLCPTPSTFNGENALQLDLMEAFPQLRLLLLMTPACVKLTHSRHRCPQQMKKGGL</sequence>
<organism evidence="1 2">
    <name type="scientific">Cricetulus griseus</name>
    <name type="common">Chinese hamster</name>
    <name type="synonym">Cricetulus barabensis griseus</name>
    <dbReference type="NCBI Taxonomy" id="10029"/>
    <lineage>
        <taxon>Eukaryota</taxon>
        <taxon>Metazoa</taxon>
        <taxon>Chordata</taxon>
        <taxon>Craniata</taxon>
        <taxon>Vertebrata</taxon>
        <taxon>Euteleostomi</taxon>
        <taxon>Mammalia</taxon>
        <taxon>Eutheria</taxon>
        <taxon>Euarchontoglires</taxon>
        <taxon>Glires</taxon>
        <taxon>Rodentia</taxon>
        <taxon>Myomorpha</taxon>
        <taxon>Muroidea</taxon>
        <taxon>Cricetidae</taxon>
        <taxon>Cricetinae</taxon>
        <taxon>Cricetulus</taxon>
    </lineage>
</organism>
<dbReference type="InParanoid" id="G3HZ23"/>
<evidence type="ECO:0000313" key="1">
    <source>
        <dbReference type="EMBL" id="EGW08526.1"/>
    </source>
</evidence>
<dbReference type="EMBL" id="JH000956">
    <property type="protein sequence ID" value="EGW08526.1"/>
    <property type="molecule type" value="Genomic_DNA"/>
</dbReference>
<protein>
    <submittedName>
        <fullName evidence="1">Uncharacterized protein</fullName>
    </submittedName>
</protein>
<evidence type="ECO:0000313" key="2">
    <source>
        <dbReference type="Proteomes" id="UP000001075"/>
    </source>
</evidence>
<reference evidence="2" key="1">
    <citation type="journal article" date="2011" name="Nat. Biotechnol.">
        <title>The genomic sequence of the Chinese hamster ovary (CHO)-K1 cell line.</title>
        <authorList>
            <person name="Xu X."/>
            <person name="Nagarajan H."/>
            <person name="Lewis N.E."/>
            <person name="Pan S."/>
            <person name="Cai Z."/>
            <person name="Liu X."/>
            <person name="Chen W."/>
            <person name="Xie M."/>
            <person name="Wang W."/>
            <person name="Hammond S."/>
            <person name="Andersen M.R."/>
            <person name="Neff N."/>
            <person name="Passarelli B."/>
            <person name="Koh W."/>
            <person name="Fan H.C."/>
            <person name="Wang J."/>
            <person name="Gui Y."/>
            <person name="Lee K.H."/>
            <person name="Betenbaugh M.J."/>
            <person name="Quake S.R."/>
            <person name="Famili I."/>
            <person name="Palsson B.O."/>
            <person name="Wang J."/>
        </authorList>
    </citation>
    <scope>NUCLEOTIDE SEQUENCE [LARGE SCALE GENOMIC DNA]</scope>
    <source>
        <strain evidence="2">CHO K1 cell line</strain>
    </source>
</reference>